<sequence length="94" mass="11059">MLVALATVKGLQIYSYIEDVTQKPMESRHAFCNPKAYCLLETILYYKTVLKLLLENFNMANDSNDHSAFDLQSHRPHWISLVLRQNHIVLRLRR</sequence>
<accession>A0ABN8Q8G3</accession>
<comment type="caution">
    <text evidence="1">The sequence shown here is derived from an EMBL/GenBank/DDBJ whole genome shotgun (WGS) entry which is preliminary data.</text>
</comment>
<protein>
    <submittedName>
        <fullName evidence="1">Uncharacterized protein</fullName>
    </submittedName>
</protein>
<evidence type="ECO:0000313" key="2">
    <source>
        <dbReference type="Proteomes" id="UP001159427"/>
    </source>
</evidence>
<proteinExistence type="predicted"/>
<evidence type="ECO:0000313" key="1">
    <source>
        <dbReference type="EMBL" id="CAH3156765.1"/>
    </source>
</evidence>
<gene>
    <name evidence="1" type="ORF">PEVE_00002256</name>
</gene>
<name>A0ABN8Q8G3_9CNID</name>
<dbReference type="Proteomes" id="UP001159427">
    <property type="component" value="Unassembled WGS sequence"/>
</dbReference>
<keyword evidence="2" id="KW-1185">Reference proteome</keyword>
<dbReference type="EMBL" id="CALNXI010001130">
    <property type="protein sequence ID" value="CAH3156765.1"/>
    <property type="molecule type" value="Genomic_DNA"/>
</dbReference>
<organism evidence="1 2">
    <name type="scientific">Porites evermanni</name>
    <dbReference type="NCBI Taxonomy" id="104178"/>
    <lineage>
        <taxon>Eukaryota</taxon>
        <taxon>Metazoa</taxon>
        <taxon>Cnidaria</taxon>
        <taxon>Anthozoa</taxon>
        <taxon>Hexacorallia</taxon>
        <taxon>Scleractinia</taxon>
        <taxon>Fungiina</taxon>
        <taxon>Poritidae</taxon>
        <taxon>Porites</taxon>
    </lineage>
</organism>
<reference evidence="1 2" key="1">
    <citation type="submission" date="2022-05" db="EMBL/GenBank/DDBJ databases">
        <authorList>
            <consortium name="Genoscope - CEA"/>
            <person name="William W."/>
        </authorList>
    </citation>
    <scope>NUCLEOTIDE SEQUENCE [LARGE SCALE GENOMIC DNA]</scope>
</reference>